<dbReference type="EMBL" id="JARVQW010000004">
    <property type="protein sequence ID" value="MDH2305664.1"/>
    <property type="molecule type" value="Genomic_DNA"/>
</dbReference>
<reference evidence="2" key="3">
    <citation type="submission" date="2023-10" db="EMBL/GenBank/DDBJ databases">
        <title>Analysis of Resistance Genes of Carbapenem-resistant Providencia rettgeri.</title>
        <authorList>
            <person name="Liu M."/>
        </authorList>
    </citation>
    <scope>NUCLEOTIDE SEQUENCE</scope>
    <source>
        <strain evidence="2">QITACRE101</strain>
    </source>
</reference>
<gene>
    <name evidence="3" type="ORF">NCTC11801_03112</name>
    <name evidence="2" type="ORF">QDQ51_09595</name>
</gene>
<evidence type="ECO:0000313" key="3">
    <source>
        <dbReference type="EMBL" id="SUC32137.1"/>
    </source>
</evidence>
<protein>
    <submittedName>
        <fullName evidence="3">Uncharacterized protein</fullName>
    </submittedName>
</protein>
<dbReference type="RefSeq" id="WP_238789288.1">
    <property type="nucleotide sequence ID" value="NZ_CP077317.1"/>
</dbReference>
<reference evidence="2" key="2">
    <citation type="submission" date="2023-04" db="EMBL/GenBank/DDBJ databases">
        <authorList>
            <person name="Li W."/>
        </authorList>
    </citation>
    <scope>NUCLEOTIDE SEQUENCE</scope>
    <source>
        <strain evidence="2">QITACRE101</strain>
    </source>
</reference>
<dbReference type="Proteomes" id="UP000254208">
    <property type="component" value="Unassembled WGS sequence"/>
</dbReference>
<evidence type="ECO:0000313" key="4">
    <source>
        <dbReference type="Proteomes" id="UP000254208"/>
    </source>
</evidence>
<dbReference type="EMBL" id="UGTZ01000001">
    <property type="protein sequence ID" value="SUC32137.1"/>
    <property type="molecule type" value="Genomic_DNA"/>
</dbReference>
<evidence type="ECO:0000313" key="2">
    <source>
        <dbReference type="EMBL" id="MDH2305664.1"/>
    </source>
</evidence>
<feature type="signal peptide" evidence="1">
    <location>
        <begin position="1"/>
        <end position="19"/>
    </location>
</feature>
<keyword evidence="1" id="KW-0732">Signal</keyword>
<name>A0A379FU14_PRORE</name>
<evidence type="ECO:0000256" key="1">
    <source>
        <dbReference type="SAM" id="SignalP"/>
    </source>
</evidence>
<reference evidence="3 4" key="1">
    <citation type="submission" date="2018-06" db="EMBL/GenBank/DDBJ databases">
        <authorList>
            <consortium name="Pathogen Informatics"/>
            <person name="Doyle S."/>
        </authorList>
    </citation>
    <scope>NUCLEOTIDE SEQUENCE [LARGE SCALE GENOMIC DNA]</scope>
    <source>
        <strain evidence="3 4">NCTC11801</strain>
    </source>
</reference>
<dbReference type="GeneID" id="93673832"/>
<proteinExistence type="predicted"/>
<feature type="chain" id="PRO_5016590119" evidence="1">
    <location>
        <begin position="20"/>
        <end position="150"/>
    </location>
</feature>
<accession>A0A379FU14</accession>
<dbReference type="Proteomes" id="UP001162044">
    <property type="component" value="Unassembled WGS sequence"/>
</dbReference>
<dbReference type="AlphaFoldDB" id="A0A379FU14"/>
<organism evidence="3 4">
    <name type="scientific">Providencia rettgeri</name>
    <dbReference type="NCBI Taxonomy" id="587"/>
    <lineage>
        <taxon>Bacteria</taxon>
        <taxon>Pseudomonadati</taxon>
        <taxon>Pseudomonadota</taxon>
        <taxon>Gammaproteobacteria</taxon>
        <taxon>Enterobacterales</taxon>
        <taxon>Morganellaceae</taxon>
        <taxon>Providencia</taxon>
    </lineage>
</organism>
<sequence length="150" mass="17139">MKKMIYACLLMCSTFSASAIPNYWSESFAQGYMEYGISNDKHLSVILACNIAANDDMDNGVHLYQDGNPIGSDNIAFIIDDEVYYIPDETQTRGNGNLWYKFAEAIAKATQFEVYVDDKPIGKFQPNEKNRVKIFTDFDCPPLYYREISH</sequence>